<accession>A0A9P6UNY6</accession>
<dbReference type="InterPro" id="IPR013087">
    <property type="entry name" value="Znf_C2H2_type"/>
</dbReference>
<protein>
    <recommendedName>
        <fullName evidence="9">C2H2-type domain-containing protein</fullName>
    </recommendedName>
</protein>
<sequence length="337" mass="37550">MEDSVMTAVNGLFTATETNGYSFPNDDLTAISWSFLPSKNQLQQVVDTIAGVDYDPDLSPAMSICTPAGNGLKSPFAFDALGLDELSSSPSVGWQSPLDDVFENQQSQESFDYDFDVDMPQDAIWSAQTDFQLFPDANAQSVTTLQQLLMAPLSADCEMLDIKESPFESDLCYFSALDSSATASPSMCAPPDNFGESSTVSSSCHSPVYRPPRRHRRLRVTSEDESRVIPEQTEDDPNPRPRYKCSVCEKTFSRPFNLRSHRTTHAGVKPFECEHVNEGGEVCGWAFARRHDLERHTKSRHSAEKQFRCANCGTECGRTDAFKRHFQRHPACAWAAE</sequence>
<dbReference type="Proteomes" id="UP000738325">
    <property type="component" value="Unassembled WGS sequence"/>
</dbReference>
<dbReference type="AlphaFoldDB" id="A0A9P6UNY6"/>
<dbReference type="PANTHER" id="PTHR24388:SF54">
    <property type="entry name" value="PROTEIN ESCARGOT"/>
    <property type="match status" value="1"/>
</dbReference>
<comment type="caution">
    <text evidence="10">The sequence shown here is derived from an EMBL/GenBank/DDBJ whole genome shotgun (WGS) entry which is preliminary data.</text>
</comment>
<feature type="compositionally biased region" description="Low complexity" evidence="8">
    <location>
        <begin position="197"/>
        <end position="206"/>
    </location>
</feature>
<dbReference type="PANTHER" id="PTHR24388">
    <property type="entry name" value="ZINC FINGER PROTEIN"/>
    <property type="match status" value="1"/>
</dbReference>
<dbReference type="SMART" id="SM00355">
    <property type="entry name" value="ZnF_C2H2"/>
    <property type="match status" value="3"/>
</dbReference>
<evidence type="ECO:0000313" key="11">
    <source>
        <dbReference type="Proteomes" id="UP000738325"/>
    </source>
</evidence>
<dbReference type="EMBL" id="JAAAIP010000736">
    <property type="protein sequence ID" value="KAG0313178.1"/>
    <property type="molecule type" value="Genomic_DNA"/>
</dbReference>
<keyword evidence="11" id="KW-1185">Reference proteome</keyword>
<dbReference type="InterPro" id="IPR050527">
    <property type="entry name" value="Snail/Krueppel_Znf"/>
</dbReference>
<dbReference type="OrthoDB" id="4748970at2759"/>
<dbReference type="GO" id="GO:0000978">
    <property type="term" value="F:RNA polymerase II cis-regulatory region sequence-specific DNA binding"/>
    <property type="evidence" value="ECO:0007669"/>
    <property type="project" value="TreeGrafter"/>
</dbReference>
<organism evidence="10 11">
    <name type="scientific">Dissophora globulifera</name>
    <dbReference type="NCBI Taxonomy" id="979702"/>
    <lineage>
        <taxon>Eukaryota</taxon>
        <taxon>Fungi</taxon>
        <taxon>Fungi incertae sedis</taxon>
        <taxon>Mucoromycota</taxon>
        <taxon>Mortierellomycotina</taxon>
        <taxon>Mortierellomycetes</taxon>
        <taxon>Mortierellales</taxon>
        <taxon>Mortierellaceae</taxon>
        <taxon>Dissophora</taxon>
    </lineage>
</organism>
<evidence type="ECO:0000256" key="2">
    <source>
        <dbReference type="ARBA" id="ARBA00022723"/>
    </source>
</evidence>
<dbReference type="GO" id="GO:0005634">
    <property type="term" value="C:nucleus"/>
    <property type="evidence" value="ECO:0007669"/>
    <property type="project" value="UniProtKB-SubCell"/>
</dbReference>
<dbReference type="PROSITE" id="PS00028">
    <property type="entry name" value="ZINC_FINGER_C2H2_1"/>
    <property type="match status" value="2"/>
</dbReference>
<evidence type="ECO:0000259" key="9">
    <source>
        <dbReference type="PROSITE" id="PS50157"/>
    </source>
</evidence>
<dbReference type="GO" id="GO:0008270">
    <property type="term" value="F:zinc ion binding"/>
    <property type="evidence" value="ECO:0007669"/>
    <property type="project" value="UniProtKB-KW"/>
</dbReference>
<gene>
    <name evidence="10" type="ORF">BGZ99_009029</name>
</gene>
<evidence type="ECO:0000256" key="6">
    <source>
        <dbReference type="ARBA" id="ARBA00023242"/>
    </source>
</evidence>
<dbReference type="SUPFAM" id="SSF57667">
    <property type="entry name" value="beta-beta-alpha zinc fingers"/>
    <property type="match status" value="2"/>
</dbReference>
<evidence type="ECO:0000313" key="10">
    <source>
        <dbReference type="EMBL" id="KAG0313178.1"/>
    </source>
</evidence>
<dbReference type="PROSITE" id="PS50157">
    <property type="entry name" value="ZINC_FINGER_C2H2_2"/>
    <property type="match status" value="2"/>
</dbReference>
<evidence type="ECO:0000256" key="3">
    <source>
        <dbReference type="ARBA" id="ARBA00022737"/>
    </source>
</evidence>
<evidence type="ECO:0000256" key="8">
    <source>
        <dbReference type="SAM" id="MobiDB-lite"/>
    </source>
</evidence>
<evidence type="ECO:0000256" key="5">
    <source>
        <dbReference type="ARBA" id="ARBA00022833"/>
    </source>
</evidence>
<dbReference type="Gene3D" id="3.30.160.60">
    <property type="entry name" value="Classic Zinc Finger"/>
    <property type="match status" value="2"/>
</dbReference>
<feature type="domain" description="C2H2-type" evidence="9">
    <location>
        <begin position="271"/>
        <end position="306"/>
    </location>
</feature>
<dbReference type="Pfam" id="PF00096">
    <property type="entry name" value="zf-C2H2"/>
    <property type="match status" value="2"/>
</dbReference>
<proteinExistence type="predicted"/>
<comment type="subcellular location">
    <subcellularLocation>
        <location evidence="1">Nucleus</location>
    </subcellularLocation>
</comment>
<reference evidence="10" key="1">
    <citation type="journal article" date="2020" name="Fungal Divers.">
        <title>Resolving the Mortierellaceae phylogeny through synthesis of multi-gene phylogenetics and phylogenomics.</title>
        <authorList>
            <person name="Vandepol N."/>
            <person name="Liber J."/>
            <person name="Desiro A."/>
            <person name="Na H."/>
            <person name="Kennedy M."/>
            <person name="Barry K."/>
            <person name="Grigoriev I.V."/>
            <person name="Miller A.N."/>
            <person name="O'Donnell K."/>
            <person name="Stajich J.E."/>
            <person name="Bonito G."/>
        </authorList>
    </citation>
    <scope>NUCLEOTIDE SEQUENCE</scope>
    <source>
        <strain evidence="10">REB-010B</strain>
    </source>
</reference>
<keyword evidence="4 7" id="KW-0863">Zinc-finger</keyword>
<name>A0A9P6UNY6_9FUNG</name>
<feature type="domain" description="C2H2-type" evidence="9">
    <location>
        <begin position="243"/>
        <end position="270"/>
    </location>
</feature>
<keyword evidence="3" id="KW-0677">Repeat</keyword>
<evidence type="ECO:0000256" key="4">
    <source>
        <dbReference type="ARBA" id="ARBA00022771"/>
    </source>
</evidence>
<evidence type="ECO:0000256" key="7">
    <source>
        <dbReference type="PROSITE-ProRule" id="PRU00042"/>
    </source>
</evidence>
<dbReference type="InterPro" id="IPR036236">
    <property type="entry name" value="Znf_C2H2_sf"/>
</dbReference>
<keyword evidence="2" id="KW-0479">Metal-binding</keyword>
<feature type="region of interest" description="Disordered" evidence="8">
    <location>
        <begin position="195"/>
        <end position="240"/>
    </location>
</feature>
<evidence type="ECO:0000256" key="1">
    <source>
        <dbReference type="ARBA" id="ARBA00004123"/>
    </source>
</evidence>
<keyword evidence="5" id="KW-0862">Zinc</keyword>
<dbReference type="GO" id="GO:0000981">
    <property type="term" value="F:DNA-binding transcription factor activity, RNA polymerase II-specific"/>
    <property type="evidence" value="ECO:0007669"/>
    <property type="project" value="TreeGrafter"/>
</dbReference>
<keyword evidence="6" id="KW-0539">Nucleus</keyword>